<feature type="region of interest" description="Disordered" evidence="1">
    <location>
        <begin position="114"/>
        <end position="141"/>
    </location>
</feature>
<gene>
    <name evidence="3" type="ORF">PDM29_05450</name>
</gene>
<dbReference type="RefSeq" id="WP_311192864.1">
    <property type="nucleotide sequence ID" value="NZ_CP115541.1"/>
</dbReference>
<dbReference type="Proteomes" id="UP001302072">
    <property type="component" value="Chromosome"/>
</dbReference>
<evidence type="ECO:0000256" key="1">
    <source>
        <dbReference type="SAM" id="MobiDB-lite"/>
    </source>
</evidence>
<name>A0ABY9YS04_9GAMM</name>
<accession>A0ABY9YS04</accession>
<evidence type="ECO:0008006" key="5">
    <source>
        <dbReference type="Google" id="ProtNLM"/>
    </source>
</evidence>
<keyword evidence="2" id="KW-0472">Membrane</keyword>
<evidence type="ECO:0000256" key="2">
    <source>
        <dbReference type="SAM" id="Phobius"/>
    </source>
</evidence>
<proteinExistence type="predicted"/>
<evidence type="ECO:0000313" key="3">
    <source>
        <dbReference type="EMBL" id="WNH53728.1"/>
    </source>
</evidence>
<evidence type="ECO:0000313" key="4">
    <source>
        <dbReference type="Proteomes" id="UP001302072"/>
    </source>
</evidence>
<keyword evidence="2" id="KW-1133">Transmembrane helix</keyword>
<sequence>MLPLLCPVNVTLSHATELSIRAGTTALAAVGDALGSVLQRISNEPPAWMQGPAARQPDTDPDTDIAVRFTTGTSNALSVSVAVVGIFAVGVLQVRRYRQAGQRLAEVRAELAQQPPRPARVQDHRNAIDGPAALVQPADAA</sequence>
<keyword evidence="4" id="KW-1185">Reference proteome</keyword>
<protein>
    <recommendedName>
        <fullName evidence="5">Transmembrane protein</fullName>
    </recommendedName>
</protein>
<keyword evidence="2" id="KW-0812">Transmembrane</keyword>
<organism evidence="3 4">
    <name type="scientific">Stenotrophomonas oahuensis</name>
    <dbReference type="NCBI Taxonomy" id="3003271"/>
    <lineage>
        <taxon>Bacteria</taxon>
        <taxon>Pseudomonadati</taxon>
        <taxon>Pseudomonadota</taxon>
        <taxon>Gammaproteobacteria</taxon>
        <taxon>Lysobacterales</taxon>
        <taxon>Lysobacteraceae</taxon>
        <taxon>Stenotrophomonas</taxon>
    </lineage>
</organism>
<reference evidence="3 4" key="1">
    <citation type="submission" date="2022-12" db="EMBL/GenBank/DDBJ databases">
        <title>Two new species, Stenotrophomonas aracearum and Stenotrophomonas oahuensis, isolated from Anthurium (Araceae family) in Hawaii.</title>
        <authorList>
            <person name="Chunag S.C."/>
            <person name="Dobhal S."/>
            <person name="Alvarez A."/>
            <person name="Arif M."/>
        </authorList>
    </citation>
    <scope>NUCLEOTIDE SEQUENCE [LARGE SCALE GENOMIC DNA]</scope>
    <source>
        <strain evidence="3 4">A5586</strain>
    </source>
</reference>
<dbReference type="EMBL" id="CP115541">
    <property type="protein sequence ID" value="WNH53728.1"/>
    <property type="molecule type" value="Genomic_DNA"/>
</dbReference>
<feature type="transmembrane region" description="Helical" evidence="2">
    <location>
        <begin position="76"/>
        <end position="94"/>
    </location>
</feature>